<evidence type="ECO:0000313" key="3">
    <source>
        <dbReference type="Proteomes" id="UP000828390"/>
    </source>
</evidence>
<sequence length="141" mass="16011">MIEQLKSEAKKSKPGMMYVWQAVNLVMALFFGLAAFANSNDGDWYIWCPIYTIPVLLSISIVIWPQLNENKIWNTVSVFHLLACSLYAVYQIFVLLSDLGGKIENPLQHETGREMGGLLIIIAWLGLSRFSSIARYICTDY</sequence>
<dbReference type="Proteomes" id="UP000828390">
    <property type="component" value="Unassembled WGS sequence"/>
</dbReference>
<dbReference type="EMBL" id="JAIWYP010000002">
    <property type="protein sequence ID" value="KAH3871829.1"/>
    <property type="molecule type" value="Genomic_DNA"/>
</dbReference>
<keyword evidence="1" id="KW-0472">Membrane</keyword>
<keyword evidence="3" id="KW-1185">Reference proteome</keyword>
<dbReference type="PANTHER" id="PTHR34262:SF1">
    <property type="entry name" value="TRANSMEMBRANE PROTEIN 220"/>
    <property type="match status" value="1"/>
</dbReference>
<dbReference type="InterPro" id="IPR029377">
    <property type="entry name" value="TMEM220"/>
</dbReference>
<dbReference type="AlphaFoldDB" id="A0A9D4RKK2"/>
<protein>
    <recommendedName>
        <fullName evidence="4">Transmembrane protein 220</fullName>
    </recommendedName>
</protein>
<proteinExistence type="predicted"/>
<feature type="transmembrane region" description="Helical" evidence="1">
    <location>
        <begin position="18"/>
        <end position="38"/>
    </location>
</feature>
<feature type="transmembrane region" description="Helical" evidence="1">
    <location>
        <begin position="44"/>
        <end position="64"/>
    </location>
</feature>
<accession>A0A9D4RKK2</accession>
<evidence type="ECO:0000313" key="2">
    <source>
        <dbReference type="EMBL" id="KAH3871829.1"/>
    </source>
</evidence>
<keyword evidence="1" id="KW-0812">Transmembrane</keyword>
<evidence type="ECO:0000256" key="1">
    <source>
        <dbReference type="SAM" id="Phobius"/>
    </source>
</evidence>
<reference evidence="2" key="1">
    <citation type="journal article" date="2019" name="bioRxiv">
        <title>The Genome of the Zebra Mussel, Dreissena polymorpha: A Resource for Invasive Species Research.</title>
        <authorList>
            <person name="McCartney M.A."/>
            <person name="Auch B."/>
            <person name="Kono T."/>
            <person name="Mallez S."/>
            <person name="Zhang Y."/>
            <person name="Obille A."/>
            <person name="Becker A."/>
            <person name="Abrahante J.E."/>
            <person name="Garbe J."/>
            <person name="Badalamenti J.P."/>
            <person name="Herman A."/>
            <person name="Mangelson H."/>
            <person name="Liachko I."/>
            <person name="Sullivan S."/>
            <person name="Sone E.D."/>
            <person name="Koren S."/>
            <person name="Silverstein K.A.T."/>
            <person name="Beckman K.B."/>
            <person name="Gohl D.M."/>
        </authorList>
    </citation>
    <scope>NUCLEOTIDE SEQUENCE</scope>
    <source>
        <strain evidence="2">Duluth1</strain>
        <tissue evidence="2">Whole animal</tissue>
    </source>
</reference>
<name>A0A9D4RKK2_DREPO</name>
<dbReference type="Pfam" id="PF15071">
    <property type="entry name" value="TMEM220"/>
    <property type="match status" value="1"/>
</dbReference>
<comment type="caution">
    <text evidence="2">The sequence shown here is derived from an EMBL/GenBank/DDBJ whole genome shotgun (WGS) entry which is preliminary data.</text>
</comment>
<organism evidence="2 3">
    <name type="scientific">Dreissena polymorpha</name>
    <name type="common">Zebra mussel</name>
    <name type="synonym">Mytilus polymorpha</name>
    <dbReference type="NCBI Taxonomy" id="45954"/>
    <lineage>
        <taxon>Eukaryota</taxon>
        <taxon>Metazoa</taxon>
        <taxon>Spiralia</taxon>
        <taxon>Lophotrochozoa</taxon>
        <taxon>Mollusca</taxon>
        <taxon>Bivalvia</taxon>
        <taxon>Autobranchia</taxon>
        <taxon>Heteroconchia</taxon>
        <taxon>Euheterodonta</taxon>
        <taxon>Imparidentia</taxon>
        <taxon>Neoheterodontei</taxon>
        <taxon>Myida</taxon>
        <taxon>Dreissenoidea</taxon>
        <taxon>Dreissenidae</taxon>
        <taxon>Dreissena</taxon>
    </lineage>
</organism>
<reference evidence="2" key="2">
    <citation type="submission" date="2020-11" db="EMBL/GenBank/DDBJ databases">
        <authorList>
            <person name="McCartney M.A."/>
            <person name="Auch B."/>
            <person name="Kono T."/>
            <person name="Mallez S."/>
            <person name="Becker A."/>
            <person name="Gohl D.M."/>
            <person name="Silverstein K.A.T."/>
            <person name="Koren S."/>
            <person name="Bechman K.B."/>
            <person name="Herman A."/>
            <person name="Abrahante J.E."/>
            <person name="Garbe J."/>
        </authorList>
    </citation>
    <scope>NUCLEOTIDE SEQUENCE</scope>
    <source>
        <strain evidence="2">Duluth1</strain>
        <tissue evidence="2">Whole animal</tissue>
    </source>
</reference>
<gene>
    <name evidence="2" type="ORF">DPMN_035044</name>
</gene>
<dbReference type="PANTHER" id="PTHR34262">
    <property type="entry name" value="TRANSMEMBRANE PROTEIN 220"/>
    <property type="match status" value="1"/>
</dbReference>
<keyword evidence="1" id="KW-1133">Transmembrane helix</keyword>
<feature type="transmembrane region" description="Helical" evidence="1">
    <location>
        <begin position="76"/>
        <end position="96"/>
    </location>
</feature>
<feature type="transmembrane region" description="Helical" evidence="1">
    <location>
        <begin position="116"/>
        <end position="138"/>
    </location>
</feature>
<evidence type="ECO:0008006" key="4">
    <source>
        <dbReference type="Google" id="ProtNLM"/>
    </source>
</evidence>